<accession>A0A1M4W3I5</accession>
<keyword evidence="11" id="KW-0129">CBS domain</keyword>
<evidence type="ECO:0000313" key="15">
    <source>
        <dbReference type="Proteomes" id="UP000184196"/>
    </source>
</evidence>
<dbReference type="SUPFAM" id="SSF64182">
    <property type="entry name" value="DHH phosphoesterases"/>
    <property type="match status" value="1"/>
</dbReference>
<comment type="cofactor">
    <cofactor evidence="1">
        <name>Mg(2+)</name>
        <dbReference type="ChEBI" id="CHEBI:18420"/>
    </cofactor>
</comment>
<dbReference type="Pfam" id="PF01368">
    <property type="entry name" value="DHH"/>
    <property type="match status" value="1"/>
</dbReference>
<dbReference type="GO" id="GO:0008033">
    <property type="term" value="P:tRNA processing"/>
    <property type="evidence" value="ECO:0007669"/>
    <property type="project" value="UniProtKB-KW"/>
</dbReference>
<dbReference type="OrthoDB" id="9805698at2"/>
<evidence type="ECO:0000256" key="11">
    <source>
        <dbReference type="PROSITE-ProRule" id="PRU00703"/>
    </source>
</evidence>
<dbReference type="InterPro" id="IPR001667">
    <property type="entry name" value="DDH_dom"/>
</dbReference>
<dbReference type="PANTHER" id="PTHR47788">
    <property type="entry name" value="POLYA POLYMERASE"/>
    <property type="match status" value="1"/>
</dbReference>
<dbReference type="SUPFAM" id="SSF81891">
    <property type="entry name" value="Poly A polymerase C-terminal region-like"/>
    <property type="match status" value="1"/>
</dbReference>
<reference evidence="15" key="1">
    <citation type="submission" date="2016-11" db="EMBL/GenBank/DDBJ databases">
        <authorList>
            <person name="Varghese N."/>
            <person name="Submissions S."/>
        </authorList>
    </citation>
    <scope>NUCLEOTIDE SEQUENCE [LARGE SCALE GENOMIC DNA]</scope>
    <source>
        <strain evidence="15">DSM 11792</strain>
    </source>
</reference>
<evidence type="ECO:0000256" key="3">
    <source>
        <dbReference type="ARBA" id="ARBA00022555"/>
    </source>
</evidence>
<evidence type="ECO:0000256" key="5">
    <source>
        <dbReference type="ARBA" id="ARBA00022694"/>
    </source>
</evidence>
<keyword evidence="7" id="KW-0479">Metal-binding</keyword>
<dbReference type="InterPro" id="IPR000644">
    <property type="entry name" value="CBS_dom"/>
</dbReference>
<name>A0A1M4W3I5_9FIRM</name>
<dbReference type="EMBL" id="FQUW01000008">
    <property type="protein sequence ID" value="SHE75512.1"/>
    <property type="molecule type" value="Genomic_DNA"/>
</dbReference>
<dbReference type="InterPro" id="IPR032828">
    <property type="entry name" value="PolyA_RNA-bd"/>
</dbReference>
<organism evidence="14 15">
    <name type="scientific">Desulfofundulus australicus DSM 11792</name>
    <dbReference type="NCBI Taxonomy" id="1121425"/>
    <lineage>
        <taxon>Bacteria</taxon>
        <taxon>Bacillati</taxon>
        <taxon>Bacillota</taxon>
        <taxon>Clostridia</taxon>
        <taxon>Eubacteriales</taxon>
        <taxon>Peptococcaceae</taxon>
        <taxon>Desulfofundulus</taxon>
    </lineage>
</organism>
<protein>
    <submittedName>
        <fullName evidence="14">tRNA nucleotidyltransferase (CCA-adding enzyme)</fullName>
    </submittedName>
</protein>
<dbReference type="Pfam" id="PF12627">
    <property type="entry name" value="PolyA_pol_RNAbd"/>
    <property type="match status" value="1"/>
</dbReference>
<dbReference type="InterPro" id="IPR046342">
    <property type="entry name" value="CBS_dom_sf"/>
</dbReference>
<keyword evidence="3" id="KW-0820">tRNA-binding</keyword>
<dbReference type="Gene3D" id="3.30.460.10">
    <property type="entry name" value="Beta Polymerase, domain 2"/>
    <property type="match status" value="1"/>
</dbReference>
<dbReference type="Proteomes" id="UP000184196">
    <property type="component" value="Unassembled WGS sequence"/>
</dbReference>
<keyword evidence="15" id="KW-1185">Reference proteome</keyword>
<dbReference type="GO" id="GO:0000049">
    <property type="term" value="F:tRNA binding"/>
    <property type="evidence" value="ECO:0007669"/>
    <property type="project" value="UniProtKB-KW"/>
</dbReference>
<dbReference type="CDD" id="cd05398">
    <property type="entry name" value="NT_ClassII-CCAase"/>
    <property type="match status" value="1"/>
</dbReference>
<keyword evidence="9" id="KW-0460">Magnesium</keyword>
<dbReference type="Gene3D" id="3.10.310.30">
    <property type="match status" value="1"/>
</dbReference>
<dbReference type="InterPro" id="IPR002646">
    <property type="entry name" value="PolA_pol_head_dom"/>
</dbReference>
<evidence type="ECO:0000256" key="4">
    <source>
        <dbReference type="ARBA" id="ARBA00022679"/>
    </source>
</evidence>
<keyword evidence="8" id="KW-0547">Nucleotide-binding</keyword>
<dbReference type="PANTHER" id="PTHR47788:SF1">
    <property type="entry name" value="A-ADDING TRNA NUCLEOTIDYLTRANSFERASE"/>
    <property type="match status" value="1"/>
</dbReference>
<dbReference type="Gene3D" id="1.10.3090.10">
    <property type="entry name" value="cca-adding enzyme, domain 2"/>
    <property type="match status" value="1"/>
</dbReference>
<keyword evidence="5" id="KW-0819">tRNA processing</keyword>
<dbReference type="SMART" id="SM00116">
    <property type="entry name" value="CBS"/>
    <property type="match status" value="2"/>
</dbReference>
<dbReference type="Pfam" id="PF00571">
    <property type="entry name" value="CBS"/>
    <property type="match status" value="2"/>
</dbReference>
<dbReference type="GO" id="GO:0016779">
    <property type="term" value="F:nucleotidyltransferase activity"/>
    <property type="evidence" value="ECO:0007669"/>
    <property type="project" value="UniProtKB-KW"/>
</dbReference>
<sequence length="879" mass="97545">MDIITTHSNTDLDALAAMVGAQKLYPEAVMVFPGKLSRNVEEFMALHKDALTISSLRDIQLDRIRRVILVDTKNPRRLGKLAEIVNRPGVEVHIYDHHPRAEGDIRGTLEVVEAVGATATLLVEKIKEHNVPLNPLEATILALGIYGDTGSLVFTSTTPRDVAAVAFLLEKGANLGVVAEFLGRPLTEEQKSLLKSLLISARRYQVNGVKVLLATASVEEFVVGLALLTHTISEIEKLDAVFTVVEMEDRVYIVGRSNVAQVDVAEIVAPFGGGGHPAAASATIKGAPLDQVARTLMKIIRQKVRPPLTAAGIMSSPVKTVTPETTIREAGRIMMRYGHTGLPVVKNGQLVGVISRRDVEKANLHGLGHAPVKGFMSQNVVWVTPDVPVTEVQQLMIEHDIGRVPVVAGGRLVGIVSRTDVLRTLHGGDLPSRYRTIYSGHLATAGTNISELMRQVLAPREWDILRRAGETAARLGCRVFAAGGVVRDILLQAGNLDIDLVVEGDGIALAGALAGAYGAQVRAHRRFGTAEVLFPDGFKVDVATARVEFYEYPAALPRVESSCLRHDLYRRDFTINAMAVDLNGENFGDLIDFFGGRQDLQQGLIRVLYNLSFIEDPIRLLRAVRFEQRYGFKIEPQTLKLMEEAVRREVLTRVSTERLWEELKHILLEKEAGRMLERLHQLGMWPFVFPGVTYWEVQPVLHDLGAAMQALDEWGFATGHDSWLCYFIAVLHWSSPETARALCERYHLSKRQAGKVVSSLSSWQQVLSLLSRRGEVRNSELARGLLLLPPEAYPLILTLLDEEWLKERFRQLLLLLKESRPSVDGNFIRSLGYRPGPVFRRALDAVWRARLDGLVKNSEEEKAFVKEFLSRHYGEGPHD</sequence>
<evidence type="ECO:0000256" key="6">
    <source>
        <dbReference type="ARBA" id="ARBA00022695"/>
    </source>
</evidence>
<keyword evidence="4 12" id="KW-0808">Transferase</keyword>
<dbReference type="RefSeq" id="WP_073163357.1">
    <property type="nucleotide sequence ID" value="NZ_FQUW01000008.1"/>
</dbReference>
<evidence type="ECO:0000313" key="14">
    <source>
        <dbReference type="EMBL" id="SHE75512.1"/>
    </source>
</evidence>
<dbReference type="InterPro" id="IPR038763">
    <property type="entry name" value="DHH_sf"/>
</dbReference>
<evidence type="ECO:0000256" key="12">
    <source>
        <dbReference type="RuleBase" id="RU003953"/>
    </source>
</evidence>
<evidence type="ECO:0000259" key="13">
    <source>
        <dbReference type="PROSITE" id="PS51371"/>
    </source>
</evidence>
<evidence type="ECO:0000256" key="7">
    <source>
        <dbReference type="ARBA" id="ARBA00022723"/>
    </source>
</evidence>
<dbReference type="Gene3D" id="3.10.580.10">
    <property type="entry name" value="CBS-domain"/>
    <property type="match status" value="1"/>
</dbReference>
<dbReference type="InterPro" id="IPR043519">
    <property type="entry name" value="NT_sf"/>
</dbReference>
<dbReference type="InterPro" id="IPR052390">
    <property type="entry name" value="tRNA_nt/polyA_polymerase"/>
</dbReference>
<dbReference type="AlphaFoldDB" id="A0A1M4W3I5"/>
<dbReference type="Pfam" id="PF01743">
    <property type="entry name" value="PolyA_pol"/>
    <property type="match status" value="1"/>
</dbReference>
<keyword evidence="6" id="KW-0548">Nucleotidyltransferase</keyword>
<proteinExistence type="inferred from homology"/>
<dbReference type="GO" id="GO:0046872">
    <property type="term" value="F:metal ion binding"/>
    <property type="evidence" value="ECO:0007669"/>
    <property type="project" value="UniProtKB-KW"/>
</dbReference>
<dbReference type="SUPFAM" id="SSF81301">
    <property type="entry name" value="Nucleotidyltransferase"/>
    <property type="match status" value="1"/>
</dbReference>
<dbReference type="GO" id="GO:0000166">
    <property type="term" value="F:nucleotide binding"/>
    <property type="evidence" value="ECO:0007669"/>
    <property type="project" value="UniProtKB-KW"/>
</dbReference>
<evidence type="ECO:0000256" key="10">
    <source>
        <dbReference type="ARBA" id="ARBA00022884"/>
    </source>
</evidence>
<dbReference type="Gene3D" id="3.90.1640.10">
    <property type="entry name" value="inorganic pyrophosphatase (n-terminal core)"/>
    <property type="match status" value="1"/>
</dbReference>
<gene>
    <name evidence="14" type="ORF">SAMN02745218_00793</name>
</gene>
<dbReference type="CDD" id="cd04595">
    <property type="entry name" value="CBS_pair_DHH_polyA_Pol_assoc"/>
    <property type="match status" value="1"/>
</dbReference>
<dbReference type="PROSITE" id="PS51371">
    <property type="entry name" value="CBS"/>
    <property type="match status" value="2"/>
</dbReference>
<evidence type="ECO:0000256" key="1">
    <source>
        <dbReference type="ARBA" id="ARBA00001946"/>
    </source>
</evidence>
<evidence type="ECO:0000256" key="9">
    <source>
        <dbReference type="ARBA" id="ARBA00022842"/>
    </source>
</evidence>
<comment type="similarity">
    <text evidence="2 12">Belongs to the tRNA nucleotidyltransferase/poly(A) polymerase family.</text>
</comment>
<feature type="domain" description="CBS" evidence="13">
    <location>
        <begin position="376"/>
        <end position="432"/>
    </location>
</feature>
<feature type="domain" description="CBS" evidence="13">
    <location>
        <begin position="314"/>
        <end position="372"/>
    </location>
</feature>
<dbReference type="SUPFAM" id="SSF54631">
    <property type="entry name" value="CBS-domain pair"/>
    <property type="match status" value="1"/>
</dbReference>
<evidence type="ECO:0000256" key="8">
    <source>
        <dbReference type="ARBA" id="ARBA00022741"/>
    </source>
</evidence>
<evidence type="ECO:0000256" key="2">
    <source>
        <dbReference type="ARBA" id="ARBA00007265"/>
    </source>
</evidence>
<keyword evidence="10 12" id="KW-0694">RNA-binding</keyword>